<dbReference type="EMBL" id="GBXM01061902">
    <property type="protein sequence ID" value="JAH46675.1"/>
    <property type="molecule type" value="Transcribed_RNA"/>
</dbReference>
<organism evidence="1">
    <name type="scientific">Anguilla anguilla</name>
    <name type="common">European freshwater eel</name>
    <name type="synonym">Muraena anguilla</name>
    <dbReference type="NCBI Taxonomy" id="7936"/>
    <lineage>
        <taxon>Eukaryota</taxon>
        <taxon>Metazoa</taxon>
        <taxon>Chordata</taxon>
        <taxon>Craniata</taxon>
        <taxon>Vertebrata</taxon>
        <taxon>Euteleostomi</taxon>
        <taxon>Actinopterygii</taxon>
        <taxon>Neopterygii</taxon>
        <taxon>Teleostei</taxon>
        <taxon>Anguilliformes</taxon>
        <taxon>Anguillidae</taxon>
        <taxon>Anguilla</taxon>
    </lineage>
</organism>
<sequence>MFYLFFNPSAPILLSFAIHCYMNSFCQNVNRIRFYFKRITGEQLAFEMIPTCSL</sequence>
<name>A0A0E9T146_ANGAN</name>
<reference evidence="1" key="1">
    <citation type="submission" date="2014-11" db="EMBL/GenBank/DDBJ databases">
        <authorList>
            <person name="Amaro Gonzalez C."/>
        </authorList>
    </citation>
    <scope>NUCLEOTIDE SEQUENCE</scope>
</reference>
<evidence type="ECO:0000313" key="1">
    <source>
        <dbReference type="EMBL" id="JAH46675.1"/>
    </source>
</evidence>
<reference evidence="1" key="2">
    <citation type="journal article" date="2015" name="Fish Shellfish Immunol.">
        <title>Early steps in the European eel (Anguilla anguilla)-Vibrio vulnificus interaction in the gills: Role of the RtxA13 toxin.</title>
        <authorList>
            <person name="Callol A."/>
            <person name="Pajuelo D."/>
            <person name="Ebbesson L."/>
            <person name="Teles M."/>
            <person name="MacKenzie S."/>
            <person name="Amaro C."/>
        </authorList>
    </citation>
    <scope>NUCLEOTIDE SEQUENCE</scope>
</reference>
<proteinExistence type="predicted"/>
<dbReference type="AlphaFoldDB" id="A0A0E9T146"/>
<protein>
    <submittedName>
        <fullName evidence="1">Uncharacterized protein</fullName>
    </submittedName>
</protein>
<accession>A0A0E9T146</accession>